<gene>
    <name evidence="1" type="ORF">FSB_LOCUS29488</name>
</gene>
<organism evidence="1">
    <name type="scientific">Fagus sylvatica</name>
    <name type="common">Beechnut</name>
    <dbReference type="NCBI Taxonomy" id="28930"/>
    <lineage>
        <taxon>Eukaryota</taxon>
        <taxon>Viridiplantae</taxon>
        <taxon>Streptophyta</taxon>
        <taxon>Embryophyta</taxon>
        <taxon>Tracheophyta</taxon>
        <taxon>Spermatophyta</taxon>
        <taxon>Magnoliopsida</taxon>
        <taxon>eudicotyledons</taxon>
        <taxon>Gunneridae</taxon>
        <taxon>Pentapetalae</taxon>
        <taxon>rosids</taxon>
        <taxon>fabids</taxon>
        <taxon>Fagales</taxon>
        <taxon>Fagaceae</taxon>
        <taxon>Fagus</taxon>
    </lineage>
</organism>
<reference evidence="1" key="1">
    <citation type="submission" date="2018-02" db="EMBL/GenBank/DDBJ databases">
        <authorList>
            <person name="Cohen D.B."/>
            <person name="Kent A.D."/>
        </authorList>
    </citation>
    <scope>NUCLEOTIDE SEQUENCE</scope>
</reference>
<dbReference type="EMBL" id="OIVN01002221">
    <property type="protein sequence ID" value="SPD01606.1"/>
    <property type="molecule type" value="Genomic_DNA"/>
</dbReference>
<protein>
    <submittedName>
        <fullName evidence="1">Uncharacterized protein</fullName>
    </submittedName>
</protein>
<dbReference type="AlphaFoldDB" id="A0A2N9GGE8"/>
<evidence type="ECO:0000313" key="1">
    <source>
        <dbReference type="EMBL" id="SPD01606.1"/>
    </source>
</evidence>
<name>A0A2N9GGE8_FAGSY</name>
<sequence>MAEVNRSEAQTKAEENRLRLIRIGSKKVLNGQNLRRSDWYCGRRLVVDVDRRCGSDWYCGCRLVVDVDRTGIDGDRRCMSRLNGRNLMQDSEDLAPGLGYLMLVWVINFPVTKQPLSLSLKICRNSLRLERLANNQKKQSKLQ</sequence>
<accession>A0A2N9GGE8</accession>
<proteinExistence type="predicted"/>